<evidence type="ECO:0000313" key="3">
    <source>
        <dbReference type="Proteomes" id="UP000228743"/>
    </source>
</evidence>
<dbReference type="PANTHER" id="PTHR35458:SF8">
    <property type="entry name" value="SLR0650 PROTEIN"/>
    <property type="match status" value="1"/>
</dbReference>
<protein>
    <recommendedName>
        <fullName evidence="1">NYN domain-containing protein</fullName>
    </recommendedName>
</protein>
<dbReference type="CDD" id="cd10911">
    <property type="entry name" value="PIN_LabA"/>
    <property type="match status" value="1"/>
</dbReference>
<accession>A0A2M7VWX3</accession>
<proteinExistence type="predicted"/>
<gene>
    <name evidence="2" type="ORF">COX68_03700</name>
</gene>
<organism evidence="2 3">
    <name type="scientific">Candidatus Falkowbacteria bacterium CG_4_10_14_0_2_um_filter_41_15</name>
    <dbReference type="NCBI Taxonomy" id="1974554"/>
    <lineage>
        <taxon>Bacteria</taxon>
        <taxon>Candidatus Falkowiibacteriota</taxon>
    </lineage>
</organism>
<dbReference type="EMBL" id="PFPX01000101">
    <property type="protein sequence ID" value="PJA08870.1"/>
    <property type="molecule type" value="Genomic_DNA"/>
</dbReference>
<feature type="domain" description="NYN" evidence="1">
    <location>
        <begin position="11"/>
        <end position="155"/>
    </location>
</feature>
<name>A0A2M7VWX3_9BACT</name>
<sequence length="205" mass="24348">MKKDKLTTFAFIDATNIIYGASNYGWQMDFNKLINYLKERFHCTKIFYYAGIDNKNTKQLKFYKKLQQFGYELRLVPVKIFKDGKKKADVDSRMTFEMMKYILEYDQAVVMSGDGDYYWVLKYLITTKNRIFLISHRQNTALELKKLFSYRYISLDDIKHRLVLNQTKTPQKRGNAEVNPTNVFTSQDYKESLPKIKSSVKLKTK</sequence>
<dbReference type="Proteomes" id="UP000228743">
    <property type="component" value="Unassembled WGS sequence"/>
</dbReference>
<evidence type="ECO:0000313" key="2">
    <source>
        <dbReference type="EMBL" id="PJA08870.1"/>
    </source>
</evidence>
<comment type="caution">
    <text evidence="2">The sequence shown here is derived from an EMBL/GenBank/DDBJ whole genome shotgun (WGS) entry which is preliminary data.</text>
</comment>
<evidence type="ECO:0000259" key="1">
    <source>
        <dbReference type="Pfam" id="PF01936"/>
    </source>
</evidence>
<dbReference type="AlphaFoldDB" id="A0A2M7VWX3"/>
<reference evidence="3" key="1">
    <citation type="submission" date="2017-09" db="EMBL/GenBank/DDBJ databases">
        <title>Depth-based differentiation of microbial function through sediment-hosted aquifers and enrichment of novel symbionts in the deep terrestrial subsurface.</title>
        <authorList>
            <person name="Probst A.J."/>
            <person name="Ladd B."/>
            <person name="Jarett J.K."/>
            <person name="Geller-Mcgrath D.E."/>
            <person name="Sieber C.M.K."/>
            <person name="Emerson J.B."/>
            <person name="Anantharaman K."/>
            <person name="Thomas B.C."/>
            <person name="Malmstrom R."/>
            <person name="Stieglmeier M."/>
            <person name="Klingl A."/>
            <person name="Woyke T."/>
            <person name="Ryan C.M."/>
            <person name="Banfield J.F."/>
        </authorList>
    </citation>
    <scope>NUCLEOTIDE SEQUENCE [LARGE SCALE GENOMIC DNA]</scope>
</reference>
<dbReference type="InterPro" id="IPR021139">
    <property type="entry name" value="NYN"/>
</dbReference>
<dbReference type="PANTHER" id="PTHR35458">
    <property type="entry name" value="SLR0755 PROTEIN"/>
    <property type="match status" value="1"/>
</dbReference>
<dbReference type="InterPro" id="IPR047140">
    <property type="entry name" value="LabA"/>
</dbReference>
<dbReference type="GO" id="GO:0004540">
    <property type="term" value="F:RNA nuclease activity"/>
    <property type="evidence" value="ECO:0007669"/>
    <property type="project" value="InterPro"/>
</dbReference>
<dbReference type="Gene3D" id="3.40.50.1010">
    <property type="entry name" value="5'-nuclease"/>
    <property type="match status" value="1"/>
</dbReference>
<dbReference type="Pfam" id="PF01936">
    <property type="entry name" value="NYN"/>
    <property type="match status" value="1"/>
</dbReference>